<organism evidence="7 8">
    <name type="scientific">Mya arenaria</name>
    <name type="common">Soft-shell clam</name>
    <dbReference type="NCBI Taxonomy" id="6604"/>
    <lineage>
        <taxon>Eukaryota</taxon>
        <taxon>Metazoa</taxon>
        <taxon>Spiralia</taxon>
        <taxon>Lophotrochozoa</taxon>
        <taxon>Mollusca</taxon>
        <taxon>Bivalvia</taxon>
        <taxon>Autobranchia</taxon>
        <taxon>Heteroconchia</taxon>
        <taxon>Euheterodonta</taxon>
        <taxon>Imparidentia</taxon>
        <taxon>Neoheterodontei</taxon>
        <taxon>Myida</taxon>
        <taxon>Myoidea</taxon>
        <taxon>Myidae</taxon>
        <taxon>Mya</taxon>
    </lineage>
</organism>
<accession>A0ABY7GCH0</accession>
<protein>
    <submittedName>
        <fullName evidence="7">HES1B-like protein</fullName>
    </submittedName>
</protein>
<reference evidence="7" key="1">
    <citation type="submission" date="2022-11" db="EMBL/GenBank/DDBJ databases">
        <title>Centuries of genome instability and evolution in soft-shell clam transmissible cancer (bioRxiv).</title>
        <authorList>
            <person name="Hart S.F.M."/>
            <person name="Yonemitsu M.A."/>
            <person name="Giersch R.M."/>
            <person name="Beal B.F."/>
            <person name="Arriagada G."/>
            <person name="Davis B.W."/>
            <person name="Ostrander E.A."/>
            <person name="Goff S.P."/>
            <person name="Metzger M.J."/>
        </authorList>
    </citation>
    <scope>NUCLEOTIDE SEQUENCE</scope>
    <source>
        <strain evidence="7">MELC-2E11</strain>
        <tissue evidence="7">Siphon/mantle</tissue>
    </source>
</reference>
<dbReference type="PANTHER" id="PTHR10985">
    <property type="entry name" value="BASIC HELIX-LOOP-HELIX TRANSCRIPTION FACTOR, HES-RELATED"/>
    <property type="match status" value="1"/>
</dbReference>
<dbReference type="InterPro" id="IPR050370">
    <property type="entry name" value="HES_HEY"/>
</dbReference>
<feature type="region of interest" description="Disordered" evidence="5">
    <location>
        <begin position="1"/>
        <end position="30"/>
    </location>
</feature>
<gene>
    <name evidence="7" type="ORF">MAR_033328</name>
</gene>
<evidence type="ECO:0000256" key="1">
    <source>
        <dbReference type="ARBA" id="ARBA00004123"/>
    </source>
</evidence>
<keyword evidence="3" id="KW-0804">Transcription</keyword>
<evidence type="ECO:0000256" key="4">
    <source>
        <dbReference type="ARBA" id="ARBA00023242"/>
    </source>
</evidence>
<dbReference type="SMART" id="SM00353">
    <property type="entry name" value="HLH"/>
    <property type="match status" value="1"/>
</dbReference>
<sequence length="255" mass="28427">MADMRDSPREVSSYLRKVRKPQLERKRRERMNASIDRLKLLIADTIRQQMAPMTRVDKADVLELTVFHLTRLQQHQRAARVASEATAASYNAGFRDCARETVTLLGATNATDTSLTTSVSDHLHGVYVEKTKSAEENRLLETKFQASSSQAYPAQDQHMFMSTPRRADDRMDGDVEIPEFSPISRLLEGQCAVSIHHSSSSGSSFRSDESGFSSLSVSSGAQSHDSIASDGEISIGQNTEDKIGHVIKDNVWRPW</sequence>
<keyword evidence="8" id="KW-1185">Reference proteome</keyword>
<evidence type="ECO:0000259" key="6">
    <source>
        <dbReference type="PROSITE" id="PS50888"/>
    </source>
</evidence>
<keyword evidence="2" id="KW-0805">Transcription regulation</keyword>
<dbReference type="Proteomes" id="UP001164746">
    <property type="component" value="Chromosome 17"/>
</dbReference>
<feature type="domain" description="BHLH" evidence="6">
    <location>
        <begin position="15"/>
        <end position="72"/>
    </location>
</feature>
<evidence type="ECO:0000256" key="3">
    <source>
        <dbReference type="ARBA" id="ARBA00023163"/>
    </source>
</evidence>
<dbReference type="Pfam" id="PF00010">
    <property type="entry name" value="HLH"/>
    <property type="match status" value="1"/>
</dbReference>
<dbReference type="InterPro" id="IPR011598">
    <property type="entry name" value="bHLH_dom"/>
</dbReference>
<dbReference type="Gene3D" id="4.10.280.10">
    <property type="entry name" value="Helix-loop-helix DNA-binding domain"/>
    <property type="match status" value="1"/>
</dbReference>
<comment type="subcellular location">
    <subcellularLocation>
        <location evidence="1">Nucleus</location>
    </subcellularLocation>
</comment>
<dbReference type="PROSITE" id="PS50888">
    <property type="entry name" value="BHLH"/>
    <property type="match status" value="1"/>
</dbReference>
<keyword evidence="4" id="KW-0539">Nucleus</keyword>
<dbReference type="EMBL" id="CP111028">
    <property type="protein sequence ID" value="WAR30786.1"/>
    <property type="molecule type" value="Genomic_DNA"/>
</dbReference>
<evidence type="ECO:0000313" key="7">
    <source>
        <dbReference type="EMBL" id="WAR30786.1"/>
    </source>
</evidence>
<name>A0ABY7GCH0_MYAAR</name>
<evidence type="ECO:0000256" key="2">
    <source>
        <dbReference type="ARBA" id="ARBA00023015"/>
    </source>
</evidence>
<dbReference type="SUPFAM" id="SSF47459">
    <property type="entry name" value="HLH, helix-loop-helix DNA-binding domain"/>
    <property type="match status" value="1"/>
</dbReference>
<dbReference type="SUPFAM" id="SSF158457">
    <property type="entry name" value="Orange domain-like"/>
    <property type="match status" value="1"/>
</dbReference>
<dbReference type="InterPro" id="IPR036638">
    <property type="entry name" value="HLH_DNA-bd_sf"/>
</dbReference>
<feature type="region of interest" description="Disordered" evidence="5">
    <location>
        <begin position="198"/>
        <end position="236"/>
    </location>
</feature>
<feature type="compositionally biased region" description="Low complexity" evidence="5">
    <location>
        <begin position="198"/>
        <end position="223"/>
    </location>
</feature>
<evidence type="ECO:0000256" key="5">
    <source>
        <dbReference type="SAM" id="MobiDB-lite"/>
    </source>
</evidence>
<proteinExistence type="predicted"/>
<evidence type="ECO:0000313" key="8">
    <source>
        <dbReference type="Proteomes" id="UP001164746"/>
    </source>
</evidence>